<evidence type="ECO:0000313" key="2">
    <source>
        <dbReference type="EMBL" id="ACL45459.1"/>
    </source>
</evidence>
<dbReference type="OrthoDB" id="583679at2"/>
<feature type="transmembrane region" description="Helical" evidence="1">
    <location>
        <begin position="59"/>
        <end position="82"/>
    </location>
</feature>
<organism evidence="2">
    <name type="scientific">Cyanothece sp. (strain PCC 7425 / ATCC 29141)</name>
    <dbReference type="NCBI Taxonomy" id="395961"/>
    <lineage>
        <taxon>Bacteria</taxon>
        <taxon>Bacillati</taxon>
        <taxon>Cyanobacteriota</taxon>
        <taxon>Cyanophyceae</taxon>
        <taxon>Gomontiellales</taxon>
        <taxon>Cyanothecaceae</taxon>
        <taxon>Cyanothece</taxon>
    </lineage>
</organism>
<keyword evidence="1" id="KW-0812">Transmembrane</keyword>
<gene>
    <name evidence="2" type="ordered locus">Cyan7425_3131</name>
</gene>
<proteinExistence type="predicted"/>
<evidence type="ECO:0000256" key="1">
    <source>
        <dbReference type="SAM" id="Phobius"/>
    </source>
</evidence>
<dbReference type="STRING" id="395961.Cyan7425_3131"/>
<keyword evidence="1" id="KW-0472">Membrane</keyword>
<sequence length="160" mass="18233">MDSSEMHNNVILIYQYTEKEIEGFNKSIDNLVSKLTAALGFSGVALKLIADLPNDGTHFWIRLLSGILLFLSIGSCVAGLWAQDSGAVIRAKALLRKEYPIYYSMTEEQYRLCIIRQWHEHIKSLEDLLDKRRRYLNISIGLLATVGFFYMLGIITSSIR</sequence>
<dbReference type="AlphaFoldDB" id="B8HMZ0"/>
<keyword evidence="1" id="KW-1133">Transmembrane helix</keyword>
<reference evidence="2" key="1">
    <citation type="submission" date="2009-01" db="EMBL/GenBank/DDBJ databases">
        <title>Complete sequence of chromosome Cyanothece sp. PCC 7425.</title>
        <authorList>
            <consortium name="US DOE Joint Genome Institute"/>
            <person name="Lucas S."/>
            <person name="Copeland A."/>
            <person name="Lapidus A."/>
            <person name="Glavina del Rio T."/>
            <person name="Dalin E."/>
            <person name="Tice H."/>
            <person name="Bruce D."/>
            <person name="Goodwin L."/>
            <person name="Pitluck S."/>
            <person name="Sims D."/>
            <person name="Meineke L."/>
            <person name="Brettin T."/>
            <person name="Detter J.C."/>
            <person name="Han C."/>
            <person name="Larimer F."/>
            <person name="Land M."/>
            <person name="Hauser L."/>
            <person name="Kyrpides N."/>
            <person name="Ovchinnikova G."/>
            <person name="Liberton M."/>
            <person name="Stoeckel J."/>
            <person name="Banerjee A."/>
            <person name="Singh A."/>
            <person name="Page L."/>
            <person name="Sato H."/>
            <person name="Zhao L."/>
            <person name="Sherman L."/>
            <person name="Pakrasi H."/>
            <person name="Richardson P."/>
        </authorList>
    </citation>
    <scope>NUCLEOTIDE SEQUENCE</scope>
    <source>
        <strain evidence="2">PCC 7425</strain>
    </source>
</reference>
<dbReference type="KEGG" id="cyn:Cyan7425_3131"/>
<name>B8HMZ0_CYAP4</name>
<accession>B8HMZ0</accession>
<feature type="transmembrane region" description="Helical" evidence="1">
    <location>
        <begin position="135"/>
        <end position="155"/>
    </location>
</feature>
<dbReference type="EMBL" id="CP001344">
    <property type="protein sequence ID" value="ACL45459.1"/>
    <property type="molecule type" value="Genomic_DNA"/>
</dbReference>
<protein>
    <submittedName>
        <fullName evidence="2">Uncharacterized protein</fullName>
    </submittedName>
</protein>
<dbReference type="HOGENOM" id="CLU_1739021_0_0_3"/>